<evidence type="ECO:0000313" key="2">
    <source>
        <dbReference type="Proteomes" id="UP000325030"/>
    </source>
</evidence>
<proteinExistence type="predicted"/>
<protein>
    <submittedName>
        <fullName evidence="1">Uncharacterized protein</fullName>
    </submittedName>
</protein>
<dbReference type="EMBL" id="AP018930">
    <property type="protein sequence ID" value="BBG26221.1"/>
    <property type="molecule type" value="Genomic_DNA"/>
</dbReference>
<gene>
    <name evidence="1" type="ORF">IC007_0726</name>
</gene>
<sequence>MIQALPSHIGSLSSSHKVKSVYLKEIESPRTEEGAPVQVREHHVWCKVIAI</sequence>
<accession>A0A510E148</accession>
<evidence type="ECO:0000313" key="1">
    <source>
        <dbReference type="EMBL" id="BBG26221.1"/>
    </source>
</evidence>
<name>A0A510E148_9CREN</name>
<dbReference type="AlphaFoldDB" id="A0A510E148"/>
<organism evidence="1 2">
    <name type="scientific">Sulfuracidifex tepidarius</name>
    <dbReference type="NCBI Taxonomy" id="1294262"/>
    <lineage>
        <taxon>Archaea</taxon>
        <taxon>Thermoproteota</taxon>
        <taxon>Thermoprotei</taxon>
        <taxon>Sulfolobales</taxon>
        <taxon>Sulfolobaceae</taxon>
        <taxon>Sulfuracidifex</taxon>
    </lineage>
</organism>
<reference evidence="2" key="1">
    <citation type="submission" date="2018-09" db="EMBL/GenBank/DDBJ databases">
        <title>Complete Genome Sequencing of Sulfolobus sp. JCM 16834.</title>
        <authorList>
            <person name="Kato S."/>
            <person name="Itoh T."/>
            <person name="Ohkuma M."/>
        </authorList>
    </citation>
    <scope>NUCLEOTIDE SEQUENCE [LARGE SCALE GENOMIC DNA]</scope>
    <source>
        <strain evidence="2">IC-007</strain>
    </source>
</reference>
<dbReference type="Proteomes" id="UP000325030">
    <property type="component" value="Chromosome"/>
</dbReference>